<dbReference type="GO" id="GO:0003723">
    <property type="term" value="F:RNA binding"/>
    <property type="evidence" value="ECO:0007669"/>
    <property type="project" value="InterPro"/>
</dbReference>
<accession>A0A5C5WRN1</accession>
<proteinExistence type="inferred from homology"/>
<evidence type="ECO:0000256" key="4">
    <source>
        <dbReference type="ARBA" id="ARBA00022490"/>
    </source>
</evidence>
<protein>
    <recommendedName>
        <fullName evidence="3">DNA helicase</fullName>
        <ecNumber evidence="3">3.6.4.12</ecNumber>
    </recommendedName>
</protein>
<dbReference type="SMART" id="SM00382">
    <property type="entry name" value="AAA"/>
    <property type="match status" value="1"/>
</dbReference>
<comment type="caution">
    <text evidence="11">The sequence shown here is derived from an EMBL/GenBank/DDBJ whole genome shotgun (WGS) entry which is preliminary data.</text>
</comment>
<keyword evidence="4" id="KW-0963">Cytoplasm</keyword>
<comment type="similarity">
    <text evidence="2">Belongs to the DNA2/NAM7 helicase family.</text>
</comment>
<dbReference type="GO" id="GO:0043139">
    <property type="term" value="F:5'-3' DNA helicase activity"/>
    <property type="evidence" value="ECO:0007669"/>
    <property type="project" value="TreeGrafter"/>
</dbReference>
<dbReference type="PANTHER" id="PTHR43788">
    <property type="entry name" value="DNA2/NAM7 HELICASE FAMILY MEMBER"/>
    <property type="match status" value="1"/>
</dbReference>
<dbReference type="CDD" id="cd18044">
    <property type="entry name" value="DEXXQc_SMUBP2"/>
    <property type="match status" value="1"/>
</dbReference>
<dbReference type="RefSeq" id="WP_146513693.1">
    <property type="nucleotide sequence ID" value="NZ_SJPI01000001.1"/>
</dbReference>
<dbReference type="EMBL" id="SJPI01000001">
    <property type="protein sequence ID" value="TWT53476.1"/>
    <property type="molecule type" value="Genomic_DNA"/>
</dbReference>
<dbReference type="Gene3D" id="3.40.50.300">
    <property type="entry name" value="P-loop containing nucleotide triphosphate hydrolases"/>
    <property type="match status" value="2"/>
</dbReference>
<dbReference type="EC" id="3.6.4.12" evidence="3"/>
<dbReference type="InterPro" id="IPR041677">
    <property type="entry name" value="DNA2/NAM7_AAA_11"/>
</dbReference>
<keyword evidence="7" id="KW-0347">Helicase</keyword>
<evidence type="ECO:0000259" key="9">
    <source>
        <dbReference type="SMART" id="SM00382"/>
    </source>
</evidence>
<dbReference type="CDD" id="cd18808">
    <property type="entry name" value="SF1_C_Upf1"/>
    <property type="match status" value="1"/>
</dbReference>
<dbReference type="InterPro" id="IPR047187">
    <property type="entry name" value="SF1_C_Upf1"/>
</dbReference>
<organism evidence="11 12">
    <name type="scientific">Rubripirellula amarantea</name>
    <dbReference type="NCBI Taxonomy" id="2527999"/>
    <lineage>
        <taxon>Bacteria</taxon>
        <taxon>Pseudomonadati</taxon>
        <taxon>Planctomycetota</taxon>
        <taxon>Planctomycetia</taxon>
        <taxon>Pirellulales</taxon>
        <taxon>Pirellulaceae</taxon>
        <taxon>Rubripirellula</taxon>
    </lineage>
</organism>
<keyword evidence="6 11" id="KW-0378">Hydrolase</keyword>
<dbReference type="Proteomes" id="UP000316598">
    <property type="component" value="Unassembled WGS sequence"/>
</dbReference>
<evidence type="ECO:0000256" key="6">
    <source>
        <dbReference type="ARBA" id="ARBA00022801"/>
    </source>
</evidence>
<feature type="domain" description="Helicase ATP-binding" evidence="10">
    <location>
        <begin position="196"/>
        <end position="448"/>
    </location>
</feature>
<dbReference type="Pfam" id="PF13086">
    <property type="entry name" value="AAA_11"/>
    <property type="match status" value="1"/>
</dbReference>
<feature type="domain" description="AAA+ ATPase" evidence="9">
    <location>
        <begin position="214"/>
        <end position="619"/>
    </location>
</feature>
<gene>
    <name evidence="11" type="primary">recD_1</name>
    <name evidence="11" type="ORF">Pla22_11050</name>
</gene>
<dbReference type="SMART" id="SM00487">
    <property type="entry name" value="DEXDc"/>
    <property type="match status" value="1"/>
</dbReference>
<dbReference type="InterPro" id="IPR003593">
    <property type="entry name" value="AAA+_ATPase"/>
</dbReference>
<dbReference type="InterPro" id="IPR027417">
    <property type="entry name" value="P-loop_NTPase"/>
</dbReference>
<dbReference type="InterPro" id="IPR048761">
    <property type="entry name" value="SMUBP-2_HCS1_1B"/>
</dbReference>
<name>A0A5C5WRN1_9BACT</name>
<evidence type="ECO:0000256" key="1">
    <source>
        <dbReference type="ARBA" id="ARBA00004496"/>
    </source>
</evidence>
<keyword evidence="5" id="KW-0547">Nucleotide-binding</keyword>
<evidence type="ECO:0000313" key="12">
    <source>
        <dbReference type="Proteomes" id="UP000316598"/>
    </source>
</evidence>
<dbReference type="OrthoDB" id="9757917at2"/>
<dbReference type="FunFam" id="3.40.50.300:FF:000326">
    <property type="entry name" value="P-loop containing nucleoside triphosphate hydrolase"/>
    <property type="match status" value="1"/>
</dbReference>
<evidence type="ECO:0000256" key="3">
    <source>
        <dbReference type="ARBA" id="ARBA00012551"/>
    </source>
</evidence>
<evidence type="ECO:0000259" key="10">
    <source>
        <dbReference type="SMART" id="SM00487"/>
    </source>
</evidence>
<dbReference type="InterPro" id="IPR014001">
    <property type="entry name" value="Helicase_ATP-bd"/>
</dbReference>
<sequence>MAFGKKKTKTNQLTQTPIPRLEDAISVDDYFDILGVWLELEAEAERERLARRRQIRNQSDVERTGETLVRMNLIDHQTGLAGRLLLDFAKPGASPLPMNRLKVGSPVVVSNDSDPSDKGVAGVVSRRKSNSIQVATQQWPEGDNFRIDASPDESTRRRQVAAMAKMRSATGRTKNLRDVLLGTRPLRFAKPESLELFSQLNPPQREAVEFAMSAKDVAIIHGPPGTGKTTTLAELIYQAVLSGDKVLACAASNTAVDNLLERLVAMMPNVLRVGHPARVFESLRGHTLDGLVDDDPGTEVIADMRREVKELMQAASRDFRGRDGYKRRREIIAEANELRGQIRGFERSIIRGVLDRADVICTTTTVDDDLLGDREFDTVVVDEACQATLPSIWQAALRADRLILAGDHQQLPPTILSDPASKAGMNLSLMQRLVEREGEQVYRRLKVQYRMHESIMQFSSDHFYDGDLVADASVRAHRLCDLPNVAESNITTDTIQFIDTAGAEYDEELEQHGESKLNPKEANLIVRLVKEVMDSGVRADQIAVIAPYAAQVRAIRNRLDDHEIEIDTVDGFQGREKEIVLITMVRSNAEGEIGFLADTRRTNVAITRARRKLVIVGDSATLGRNPFYAKLLEHFEACDAYRSVWEYAE</sequence>
<evidence type="ECO:0000256" key="2">
    <source>
        <dbReference type="ARBA" id="ARBA00007913"/>
    </source>
</evidence>
<dbReference type="GO" id="GO:0005694">
    <property type="term" value="C:chromosome"/>
    <property type="evidence" value="ECO:0007669"/>
    <property type="project" value="UniProtKB-ARBA"/>
</dbReference>
<dbReference type="InterPro" id="IPR041679">
    <property type="entry name" value="DNA2/NAM7-like_C"/>
</dbReference>
<keyword evidence="12" id="KW-1185">Reference proteome</keyword>
<reference evidence="11 12" key="1">
    <citation type="submission" date="2019-02" db="EMBL/GenBank/DDBJ databases">
        <title>Deep-cultivation of Planctomycetes and their phenomic and genomic characterization uncovers novel biology.</title>
        <authorList>
            <person name="Wiegand S."/>
            <person name="Jogler M."/>
            <person name="Boedeker C."/>
            <person name="Pinto D."/>
            <person name="Vollmers J."/>
            <person name="Rivas-Marin E."/>
            <person name="Kohn T."/>
            <person name="Peeters S.H."/>
            <person name="Heuer A."/>
            <person name="Rast P."/>
            <person name="Oberbeckmann S."/>
            <person name="Bunk B."/>
            <person name="Jeske O."/>
            <person name="Meyerdierks A."/>
            <person name="Storesund J.E."/>
            <person name="Kallscheuer N."/>
            <person name="Luecker S."/>
            <person name="Lage O.M."/>
            <person name="Pohl T."/>
            <person name="Merkel B.J."/>
            <person name="Hornburger P."/>
            <person name="Mueller R.-W."/>
            <person name="Bruemmer F."/>
            <person name="Labrenz M."/>
            <person name="Spormann A.M."/>
            <person name="Op Den Camp H."/>
            <person name="Overmann J."/>
            <person name="Amann R."/>
            <person name="Jetten M.S.M."/>
            <person name="Mascher T."/>
            <person name="Medema M.H."/>
            <person name="Devos D.P."/>
            <person name="Kaster A.-K."/>
            <person name="Ovreas L."/>
            <person name="Rohde M."/>
            <person name="Galperin M.Y."/>
            <person name="Jogler C."/>
        </authorList>
    </citation>
    <scope>NUCLEOTIDE SEQUENCE [LARGE SCALE GENOMIC DNA]</scope>
    <source>
        <strain evidence="11 12">Pla22</strain>
    </source>
</reference>
<evidence type="ECO:0000256" key="5">
    <source>
        <dbReference type="ARBA" id="ARBA00022741"/>
    </source>
</evidence>
<dbReference type="Pfam" id="PF21138">
    <property type="entry name" value="SMUBP-2_HCS1_1B"/>
    <property type="match status" value="1"/>
</dbReference>
<dbReference type="GO" id="GO:0005524">
    <property type="term" value="F:ATP binding"/>
    <property type="evidence" value="ECO:0007669"/>
    <property type="project" value="UniProtKB-KW"/>
</dbReference>
<dbReference type="GO" id="GO:0016787">
    <property type="term" value="F:hydrolase activity"/>
    <property type="evidence" value="ECO:0007669"/>
    <property type="project" value="UniProtKB-KW"/>
</dbReference>
<evidence type="ECO:0000256" key="8">
    <source>
        <dbReference type="ARBA" id="ARBA00022840"/>
    </source>
</evidence>
<dbReference type="PANTHER" id="PTHR43788:SF8">
    <property type="entry name" value="DNA-BINDING PROTEIN SMUBP-2"/>
    <property type="match status" value="1"/>
</dbReference>
<comment type="subcellular location">
    <subcellularLocation>
        <location evidence="1">Cytoplasm</location>
    </subcellularLocation>
</comment>
<keyword evidence="8" id="KW-0067">ATP-binding</keyword>
<dbReference type="Gene3D" id="2.40.30.270">
    <property type="match status" value="1"/>
</dbReference>
<dbReference type="Pfam" id="PF13087">
    <property type="entry name" value="AAA_12"/>
    <property type="match status" value="1"/>
</dbReference>
<dbReference type="InterPro" id="IPR050534">
    <property type="entry name" value="Coronavir_polyprotein_1ab"/>
</dbReference>
<dbReference type="SUPFAM" id="SSF52540">
    <property type="entry name" value="P-loop containing nucleoside triphosphate hydrolases"/>
    <property type="match status" value="1"/>
</dbReference>
<evidence type="ECO:0000313" key="11">
    <source>
        <dbReference type="EMBL" id="TWT53476.1"/>
    </source>
</evidence>
<dbReference type="GO" id="GO:0005737">
    <property type="term" value="C:cytoplasm"/>
    <property type="evidence" value="ECO:0007669"/>
    <property type="project" value="UniProtKB-SubCell"/>
</dbReference>
<dbReference type="AlphaFoldDB" id="A0A5C5WRN1"/>
<evidence type="ECO:0000256" key="7">
    <source>
        <dbReference type="ARBA" id="ARBA00022806"/>
    </source>
</evidence>